<keyword evidence="2" id="KW-1185">Reference proteome</keyword>
<dbReference type="EMBL" id="JBHTIB010000012">
    <property type="protein sequence ID" value="MFD0836432.1"/>
    <property type="molecule type" value="Genomic_DNA"/>
</dbReference>
<proteinExistence type="predicted"/>
<reference evidence="2" key="1">
    <citation type="journal article" date="2019" name="Int. J. Syst. Evol. Microbiol.">
        <title>The Global Catalogue of Microorganisms (GCM) 10K type strain sequencing project: providing services to taxonomists for standard genome sequencing and annotation.</title>
        <authorList>
            <consortium name="The Broad Institute Genomics Platform"/>
            <consortium name="The Broad Institute Genome Sequencing Center for Infectious Disease"/>
            <person name="Wu L."/>
            <person name="Ma J."/>
        </authorList>
    </citation>
    <scope>NUCLEOTIDE SEQUENCE [LARGE SCALE GENOMIC DNA]</scope>
    <source>
        <strain evidence="2">CCUG 60529</strain>
    </source>
</reference>
<name>A0ABW3BUR8_9FLAO</name>
<evidence type="ECO:0000313" key="2">
    <source>
        <dbReference type="Proteomes" id="UP001597011"/>
    </source>
</evidence>
<protein>
    <submittedName>
        <fullName evidence="1">Uncharacterized protein</fullName>
    </submittedName>
</protein>
<dbReference type="RefSeq" id="WP_379942465.1">
    <property type="nucleotide sequence ID" value="NZ_JBHTIB010000012.1"/>
</dbReference>
<evidence type="ECO:0000313" key="1">
    <source>
        <dbReference type="EMBL" id="MFD0836432.1"/>
    </source>
</evidence>
<dbReference type="Proteomes" id="UP001597011">
    <property type="component" value="Unassembled WGS sequence"/>
</dbReference>
<comment type="caution">
    <text evidence="1">The sequence shown here is derived from an EMBL/GenBank/DDBJ whole genome shotgun (WGS) entry which is preliminary data.</text>
</comment>
<sequence length="438" mass="51320">MGWKNDSISKLLDKKATEDELVFLSLNGKNTFTKGISIETLINRKSKKVFDIYDDLIDSKDTLVYATECLSSSASFPNFMFQSLTFNRNYSKEEIITNKEILVRKVLSKIPINIKLLESIHYWIPQTEEFYNPIRKIVVENKSSTLLVTIAKYKKESDIELIKSFGINALPAIEEFPNEQFREILENNIKFDDFQYMFALAKSCTPETVKTVEKVIQLKIEDLKKDDCRNHCLSTIYNQIEMNNCELFYPSLEKLWLTNKIISYNIFENYKKNHSKIEVENFLFNGLMLNGEAEIIHKNIYDDTNFLKDMESGLTWNEEAKLVHILIELKKYSNEKYLIALEKSIVEIDDLGLSSFVEELKDKKSLILIKNSFIEKMKTNQSAYGLFSIMDAIKILKDKETLNKGFEVIKTRKDEFKKFPIWEEKLQNFLKENNLKLE</sequence>
<gene>
    <name evidence="1" type="ORF">ACFQ0I_11680</name>
</gene>
<accession>A0ABW3BUR8</accession>
<organism evidence="1 2">
    <name type="scientific">Mariniflexile aquimaris</name>
    <dbReference type="NCBI Taxonomy" id="881009"/>
    <lineage>
        <taxon>Bacteria</taxon>
        <taxon>Pseudomonadati</taxon>
        <taxon>Bacteroidota</taxon>
        <taxon>Flavobacteriia</taxon>
        <taxon>Flavobacteriales</taxon>
        <taxon>Flavobacteriaceae</taxon>
        <taxon>Mariniflexile</taxon>
    </lineage>
</organism>